<evidence type="ECO:0000313" key="3">
    <source>
        <dbReference type="EMBL" id="KAF0318715.1"/>
    </source>
</evidence>
<keyword evidence="2" id="KW-0472">Membrane</keyword>
<dbReference type="EMBL" id="WOWK01000105">
    <property type="protein sequence ID" value="KAF0318715.1"/>
    <property type="molecule type" value="Genomic_DNA"/>
</dbReference>
<accession>A0A8H3ZP60</accession>
<gene>
    <name evidence="3" type="ORF">GQ607_014002</name>
</gene>
<proteinExistence type="predicted"/>
<evidence type="ECO:0000313" key="4">
    <source>
        <dbReference type="Proteomes" id="UP000434172"/>
    </source>
</evidence>
<keyword evidence="2" id="KW-1133">Transmembrane helix</keyword>
<reference evidence="3 4" key="1">
    <citation type="submission" date="2019-12" db="EMBL/GenBank/DDBJ databases">
        <title>A genome sequence resource for the geographically widespread anthracnose pathogen Colletotrichum asianum.</title>
        <authorList>
            <person name="Meng Y."/>
        </authorList>
    </citation>
    <scope>NUCLEOTIDE SEQUENCE [LARGE SCALE GENOMIC DNA]</scope>
    <source>
        <strain evidence="3 4">ICMP 18580</strain>
    </source>
</reference>
<keyword evidence="4" id="KW-1185">Reference proteome</keyword>
<sequence>MRLALTSPPQAQQKARDVRTACLAGEDLFECPGGFKGCCTSSPCGSKVCMRSGEVTDKKTTTIAAVAPPVLASSTPIIPAKTLPEKQVGVTTYFNIQPTTEGGYFSDSLTLPSPTIVTANPSITATQASVPIISATAIATKESNSQPSAATKGGIIAGAAAIVLIVIVLYFMCGKQRRKLRNKDSIDSLDKHGIEGGGTTEEDGHTKPASPSQPDGAHQGSHANETSDATRPEDVFASFGGRYEEPQSRFNRVSDMSSNSRMMNHPVSPMSRETASLPAPAPPASAVVARSVTASPDFVSRLGTATPELQGPPQQAAIAELASPGLPKVVEIHSSRSGIQKYKPYRPNATNLYPVAETTPSYLTGTLNASKEERSRKTYVNSWKEWESTA</sequence>
<evidence type="ECO:0000256" key="1">
    <source>
        <dbReference type="SAM" id="MobiDB-lite"/>
    </source>
</evidence>
<evidence type="ECO:0000256" key="2">
    <source>
        <dbReference type="SAM" id="Phobius"/>
    </source>
</evidence>
<feature type="compositionally biased region" description="Polar residues" evidence="1">
    <location>
        <begin position="248"/>
        <end position="262"/>
    </location>
</feature>
<dbReference type="Proteomes" id="UP000434172">
    <property type="component" value="Unassembled WGS sequence"/>
</dbReference>
<dbReference type="OrthoDB" id="5431298at2759"/>
<comment type="caution">
    <text evidence="3">The sequence shown here is derived from an EMBL/GenBank/DDBJ whole genome shotgun (WGS) entry which is preliminary data.</text>
</comment>
<dbReference type="AlphaFoldDB" id="A0A8H3ZP60"/>
<name>A0A8H3ZP60_9PEZI</name>
<feature type="transmembrane region" description="Helical" evidence="2">
    <location>
        <begin position="153"/>
        <end position="173"/>
    </location>
</feature>
<feature type="region of interest" description="Disordered" evidence="1">
    <location>
        <begin position="187"/>
        <end position="282"/>
    </location>
</feature>
<organism evidence="3 4">
    <name type="scientific">Colletotrichum asianum</name>
    <dbReference type="NCBI Taxonomy" id="702518"/>
    <lineage>
        <taxon>Eukaryota</taxon>
        <taxon>Fungi</taxon>
        <taxon>Dikarya</taxon>
        <taxon>Ascomycota</taxon>
        <taxon>Pezizomycotina</taxon>
        <taxon>Sordariomycetes</taxon>
        <taxon>Hypocreomycetidae</taxon>
        <taxon>Glomerellales</taxon>
        <taxon>Glomerellaceae</taxon>
        <taxon>Colletotrichum</taxon>
        <taxon>Colletotrichum gloeosporioides species complex</taxon>
    </lineage>
</organism>
<protein>
    <submittedName>
        <fullName evidence="3">Uncharacterized protein</fullName>
    </submittedName>
</protein>
<keyword evidence="2" id="KW-0812">Transmembrane</keyword>